<evidence type="ECO:0000256" key="6">
    <source>
        <dbReference type="SAM" id="Phobius"/>
    </source>
</evidence>
<dbReference type="AlphaFoldDB" id="A0A934MML7"/>
<keyword evidence="3 6" id="KW-0812">Transmembrane</keyword>
<keyword evidence="4 6" id="KW-1133">Transmembrane helix</keyword>
<sequence length="125" mass="14317">MSTFWDFFWLMVWMFFFITYLIVLFQVIVDLFRDHELNGWAKAAWVIALIFLPLLTTLAYLIFRGGGMGKRQMDAAYEARAETENYIRRVAGTSPAEQISHASALLKDGAISQAEFDRLKAKALA</sequence>
<feature type="transmembrane region" description="Helical" evidence="6">
    <location>
        <begin position="40"/>
        <end position="63"/>
    </location>
</feature>
<dbReference type="EMBL" id="JAEKMH010000004">
    <property type="protein sequence ID" value="MBJ3786345.1"/>
    <property type="molecule type" value="Genomic_DNA"/>
</dbReference>
<evidence type="ECO:0000256" key="3">
    <source>
        <dbReference type="ARBA" id="ARBA00022692"/>
    </source>
</evidence>
<evidence type="ECO:0000256" key="1">
    <source>
        <dbReference type="ARBA" id="ARBA00004651"/>
    </source>
</evidence>
<accession>A0A934MML7</accession>
<name>A0A934MML7_9HYPH</name>
<keyword evidence="2" id="KW-1003">Cell membrane</keyword>
<evidence type="ECO:0000256" key="2">
    <source>
        <dbReference type="ARBA" id="ARBA00022475"/>
    </source>
</evidence>
<dbReference type="InterPro" id="IPR027379">
    <property type="entry name" value="CLS_N"/>
</dbReference>
<proteinExistence type="predicted"/>
<comment type="subcellular location">
    <subcellularLocation>
        <location evidence="1">Cell membrane</location>
        <topology evidence="1">Multi-pass membrane protein</topology>
    </subcellularLocation>
</comment>
<feature type="transmembrane region" description="Helical" evidence="6">
    <location>
        <begin position="7"/>
        <end position="28"/>
    </location>
</feature>
<organism evidence="8 9">
    <name type="scientific">Devosia sediminis</name>
    <dbReference type="NCBI Taxonomy" id="2798801"/>
    <lineage>
        <taxon>Bacteria</taxon>
        <taxon>Pseudomonadati</taxon>
        <taxon>Pseudomonadota</taxon>
        <taxon>Alphaproteobacteria</taxon>
        <taxon>Hyphomicrobiales</taxon>
        <taxon>Devosiaceae</taxon>
        <taxon>Devosia</taxon>
    </lineage>
</organism>
<gene>
    <name evidence="8" type="ORF">JEQ47_16590</name>
</gene>
<evidence type="ECO:0000256" key="4">
    <source>
        <dbReference type="ARBA" id="ARBA00022989"/>
    </source>
</evidence>
<evidence type="ECO:0000313" key="8">
    <source>
        <dbReference type="EMBL" id="MBJ3786345.1"/>
    </source>
</evidence>
<reference evidence="8" key="1">
    <citation type="submission" date="2020-12" db="EMBL/GenBank/DDBJ databases">
        <title>Devosia sp. MSA67 isolated from Mo River.</title>
        <authorList>
            <person name="Ma F."/>
            <person name="Zi Z."/>
        </authorList>
    </citation>
    <scope>NUCLEOTIDE SEQUENCE</scope>
    <source>
        <strain evidence="8">MSA67</strain>
    </source>
</reference>
<evidence type="ECO:0000313" key="9">
    <source>
        <dbReference type="Proteomes" id="UP000602124"/>
    </source>
</evidence>
<evidence type="ECO:0000259" key="7">
    <source>
        <dbReference type="Pfam" id="PF13396"/>
    </source>
</evidence>
<dbReference type="GO" id="GO:0005886">
    <property type="term" value="C:plasma membrane"/>
    <property type="evidence" value="ECO:0007669"/>
    <property type="project" value="UniProtKB-SubCell"/>
</dbReference>
<keyword evidence="9" id="KW-1185">Reference proteome</keyword>
<protein>
    <submittedName>
        <fullName evidence="8">PLDc N-terminal domain-containing protein</fullName>
    </submittedName>
</protein>
<comment type="caution">
    <text evidence="8">The sequence shown here is derived from an EMBL/GenBank/DDBJ whole genome shotgun (WGS) entry which is preliminary data.</text>
</comment>
<evidence type="ECO:0000256" key="5">
    <source>
        <dbReference type="ARBA" id="ARBA00023136"/>
    </source>
</evidence>
<keyword evidence="5 6" id="KW-0472">Membrane</keyword>
<dbReference type="RefSeq" id="WP_198877537.1">
    <property type="nucleotide sequence ID" value="NZ_JAEKMH010000004.1"/>
</dbReference>
<dbReference type="Proteomes" id="UP000602124">
    <property type="component" value="Unassembled WGS sequence"/>
</dbReference>
<feature type="domain" description="Cardiolipin synthase N-terminal" evidence="7">
    <location>
        <begin position="27"/>
        <end position="64"/>
    </location>
</feature>
<dbReference type="Pfam" id="PF13396">
    <property type="entry name" value="PLDc_N"/>
    <property type="match status" value="1"/>
</dbReference>